<comment type="caution">
    <text evidence="1">The sequence shown here is derived from an EMBL/GenBank/DDBJ whole genome shotgun (WGS) entry which is preliminary data.</text>
</comment>
<dbReference type="PANTHER" id="PTHR35810:SF1">
    <property type="entry name" value="CYTOPLASMIC PROTEIN"/>
    <property type="match status" value="1"/>
</dbReference>
<organism evidence="1 2">
    <name type="scientific">Flavobacterium restrictum</name>
    <dbReference type="NCBI Taxonomy" id="2594428"/>
    <lineage>
        <taxon>Bacteria</taxon>
        <taxon>Pseudomonadati</taxon>
        <taxon>Bacteroidota</taxon>
        <taxon>Flavobacteriia</taxon>
        <taxon>Flavobacteriales</taxon>
        <taxon>Flavobacteriaceae</taxon>
        <taxon>Flavobacterium</taxon>
    </lineage>
</organism>
<proteinExistence type="predicted"/>
<keyword evidence="2" id="KW-1185">Reference proteome</keyword>
<dbReference type="OrthoDB" id="9802752at2"/>
<dbReference type="Proteomes" id="UP000316371">
    <property type="component" value="Unassembled WGS sequence"/>
</dbReference>
<name>A0A553E6Y4_9FLAO</name>
<evidence type="ECO:0000313" key="1">
    <source>
        <dbReference type="EMBL" id="TRX40779.1"/>
    </source>
</evidence>
<gene>
    <name evidence="1" type="ORF">FNW21_05620</name>
</gene>
<dbReference type="EMBL" id="VJZT01000004">
    <property type="protein sequence ID" value="TRX40779.1"/>
    <property type="molecule type" value="Genomic_DNA"/>
</dbReference>
<evidence type="ECO:0000313" key="2">
    <source>
        <dbReference type="Proteomes" id="UP000316371"/>
    </source>
</evidence>
<dbReference type="Pfam" id="PF13310">
    <property type="entry name" value="Virulence_RhuM"/>
    <property type="match status" value="1"/>
</dbReference>
<accession>A0A553E6Y4</accession>
<dbReference type="InterPro" id="IPR011204">
    <property type="entry name" value="Virulence_RhuM-like"/>
</dbReference>
<sequence>MSKSEIIIYNSEDGSVKIQTRLENETVWLTQAQMAILFGKDRTVITKHITNIFKENELDEKSNVQILHIANSDKPVKIYNLDVIISVGYRVKSLQGTKFRQWATARLREYIVKGFTMNDELLKQAGGGNYFEELLSRIRDIRSSEKVFWRKVLDIYATSIDYDPKSESSLLFFQIIQNKMHWAAHGNTAAEIVYKRIDATKPNLGLTNFKGNKPTKQEAEIAKNYLTAEELNILNRIVSAYLELAEIQALNRKPMYMKNWIEKLDEFIKISGNEILLHGGTISHQQAIDKAHNEYEKYNQQTLNDLSEAEKHFIQHLENDTKKLKGK</sequence>
<dbReference type="PANTHER" id="PTHR35810">
    <property type="entry name" value="CYTOPLASMIC PROTEIN-RELATED"/>
    <property type="match status" value="1"/>
</dbReference>
<dbReference type="RefSeq" id="WP_144255763.1">
    <property type="nucleotide sequence ID" value="NZ_VJZT01000004.1"/>
</dbReference>
<protein>
    <submittedName>
        <fullName evidence="1">Virulence RhuM family protein</fullName>
    </submittedName>
</protein>
<dbReference type="AlphaFoldDB" id="A0A553E6Y4"/>
<dbReference type="PIRSF" id="PIRSF015268">
    <property type="entry name" value="Virulence_RhuM"/>
    <property type="match status" value="1"/>
</dbReference>
<reference evidence="1 2" key="1">
    <citation type="submission" date="2019-07" db="EMBL/GenBank/DDBJ databases">
        <title>Novel species of Flavobacterium.</title>
        <authorList>
            <person name="Liu Q."/>
            <person name="Xin Y.-H."/>
        </authorList>
    </citation>
    <scope>NUCLEOTIDE SEQUENCE [LARGE SCALE GENOMIC DNA]</scope>
    <source>
        <strain evidence="1 2">LB1R34</strain>
    </source>
</reference>